<evidence type="ECO:0000313" key="1">
    <source>
        <dbReference type="EMBL" id="QEI08870.1"/>
    </source>
</evidence>
<gene>
    <name evidence="1" type="ORF">FXN63_25705</name>
</gene>
<evidence type="ECO:0000313" key="2">
    <source>
        <dbReference type="Proteomes" id="UP000325161"/>
    </source>
</evidence>
<dbReference type="EMBL" id="CP043046">
    <property type="protein sequence ID" value="QEI08870.1"/>
    <property type="molecule type" value="Genomic_DNA"/>
</dbReference>
<dbReference type="OrthoDB" id="9003874at2"/>
<dbReference type="AlphaFoldDB" id="A0A5C0B662"/>
<protein>
    <recommendedName>
        <fullName evidence="3">HEPN domain-containing protein</fullName>
    </recommendedName>
</protein>
<accession>A0A5C0B662</accession>
<dbReference type="RefSeq" id="WP_148818426.1">
    <property type="nucleotide sequence ID" value="NZ_CP043046.1"/>
</dbReference>
<dbReference type="Proteomes" id="UP000325161">
    <property type="component" value="Chromosome"/>
</dbReference>
<keyword evidence="2" id="KW-1185">Reference proteome</keyword>
<proteinExistence type="predicted"/>
<evidence type="ECO:0008006" key="3">
    <source>
        <dbReference type="Google" id="ProtNLM"/>
    </source>
</evidence>
<dbReference type="KEGG" id="pacr:FXN63_25705"/>
<sequence>MARPTEYENLIRTGAFAAVQPTAGAVAGFLAHAEDYLAVANTIDSSRSMQVFTLAYEGTYQVVQAVLEHYEVRTKDAGRNAAILRVCADLKLSSQETQKLAAAHARRNGTAYQSPFPPISKAEAALLVFILRKLIPSARALTGQTSA</sequence>
<organism evidence="1 2">
    <name type="scientific">Pigmentiphaga aceris</name>
    <dbReference type="NCBI Taxonomy" id="1940612"/>
    <lineage>
        <taxon>Bacteria</taxon>
        <taxon>Pseudomonadati</taxon>
        <taxon>Pseudomonadota</taxon>
        <taxon>Betaproteobacteria</taxon>
        <taxon>Burkholderiales</taxon>
        <taxon>Alcaligenaceae</taxon>
        <taxon>Pigmentiphaga</taxon>
    </lineage>
</organism>
<reference evidence="1 2" key="1">
    <citation type="submission" date="2019-08" db="EMBL/GenBank/DDBJ databases">
        <title>Amphibian skin-associated Pigmentiphaga: genome sequence and occurrence across geography and hosts.</title>
        <authorList>
            <person name="Bletz M.C."/>
            <person name="Bunk B."/>
            <person name="Sproeer C."/>
            <person name="Biwer P."/>
            <person name="Reiter S."/>
            <person name="Rabemananjara F.C.E."/>
            <person name="Schulz S."/>
            <person name="Overmann J."/>
            <person name="Vences M."/>
        </authorList>
    </citation>
    <scope>NUCLEOTIDE SEQUENCE [LARGE SCALE GENOMIC DNA]</scope>
    <source>
        <strain evidence="1 2">Mada1488</strain>
    </source>
</reference>
<name>A0A5C0B662_9BURK</name>